<gene>
    <name evidence="2" type="ORF">A4H02_03385</name>
</gene>
<dbReference type="OrthoDB" id="49451at2"/>
<keyword evidence="3" id="KW-1185">Reference proteome</keyword>
<evidence type="ECO:0000313" key="3">
    <source>
        <dbReference type="Proteomes" id="UP000094570"/>
    </source>
</evidence>
<evidence type="ECO:0000313" key="2">
    <source>
        <dbReference type="EMBL" id="ODN30915.1"/>
    </source>
</evidence>
<protein>
    <submittedName>
        <fullName evidence="2">Uncharacterized protein</fullName>
    </submittedName>
</protein>
<comment type="caution">
    <text evidence="2">The sequence shown here is derived from an EMBL/GenBank/DDBJ whole genome shotgun (WGS) entry which is preliminary data.</text>
</comment>
<accession>A0A1E3G3R1</accession>
<organism evidence="2 3">
    <name type="scientific">Fervidobacterium thailandense</name>
    <dbReference type="NCBI Taxonomy" id="1008305"/>
    <lineage>
        <taxon>Bacteria</taxon>
        <taxon>Thermotogati</taxon>
        <taxon>Thermotogota</taxon>
        <taxon>Thermotogae</taxon>
        <taxon>Thermotogales</taxon>
        <taxon>Fervidobacteriaceae</taxon>
        <taxon>Fervidobacterium</taxon>
    </lineage>
</organism>
<name>A0A1E3G3R1_9BACT</name>
<sequence>MVLRIVLIILGYFMLLGYIRAKVLPLKLKYANAFFVLALLFHTFASFTLSIPLLTISLVSITVFFLVLLYMFGW</sequence>
<dbReference type="Proteomes" id="UP000094570">
    <property type="component" value="Unassembled WGS sequence"/>
</dbReference>
<evidence type="ECO:0000256" key="1">
    <source>
        <dbReference type="SAM" id="Phobius"/>
    </source>
</evidence>
<dbReference type="STRING" id="1008305.A4H02_03385"/>
<proteinExistence type="predicted"/>
<dbReference type="EMBL" id="LWAF01000003">
    <property type="protein sequence ID" value="ODN30915.1"/>
    <property type="molecule type" value="Genomic_DNA"/>
</dbReference>
<dbReference type="RefSeq" id="WP_069292754.1">
    <property type="nucleotide sequence ID" value="NZ_CP140110.1"/>
</dbReference>
<keyword evidence="1" id="KW-0812">Transmembrane</keyword>
<keyword evidence="1" id="KW-1133">Transmembrane helix</keyword>
<feature type="transmembrane region" description="Helical" evidence="1">
    <location>
        <begin position="31"/>
        <end position="49"/>
    </location>
</feature>
<dbReference type="AlphaFoldDB" id="A0A1E3G3R1"/>
<reference evidence="3" key="1">
    <citation type="submission" date="2016-04" db="EMBL/GenBank/DDBJ databases">
        <title>The genome sequence project of a novel Fervidobacterium isolate from a hot spring in Thailand.</title>
        <authorList>
            <person name="Gonzalez J.M."/>
            <person name="Cuecas A."/>
            <person name="Kanoksilapatham W."/>
        </authorList>
    </citation>
    <scope>NUCLEOTIDE SEQUENCE [LARGE SCALE GENOMIC DNA]</scope>
    <source>
        <strain evidence="3">FC2004</strain>
    </source>
</reference>
<keyword evidence="1" id="KW-0472">Membrane</keyword>
<feature type="transmembrane region" description="Helical" evidence="1">
    <location>
        <begin position="56"/>
        <end position="73"/>
    </location>
</feature>